<dbReference type="GO" id="GO:0008083">
    <property type="term" value="F:growth factor activity"/>
    <property type="evidence" value="ECO:0007669"/>
    <property type="project" value="InterPro"/>
</dbReference>
<sequence>MELAIIKFMCLSVLMGLQMVTSSSKVIKKIDSHIAKQATTKGVLRHRPTTPAKPQHNESDWTRISRHPTNYAIVKMYSRTGYFLEIPSSRKIQGTKHRHSKFANLIMESVGKSIVRFKGQLAQKYLAMNAYGILYATQTLNDECLFKEKLEESGFHTFSSNEYSGSNSNNQNKELYVAIKKNGKAKHGVNTAKRQRAVQFIVLRIFR</sequence>
<dbReference type="Pfam" id="PF00167">
    <property type="entry name" value="FGF"/>
    <property type="match status" value="1"/>
</dbReference>
<protein>
    <recommendedName>
        <fullName evidence="2">Fibroblast growth factor</fullName>
        <shortName evidence="2">FGF</shortName>
    </recommendedName>
</protein>
<dbReference type="Proteomes" id="UP000515163">
    <property type="component" value="Unplaced"/>
</dbReference>
<dbReference type="InterPro" id="IPR008996">
    <property type="entry name" value="IL1/FGF"/>
</dbReference>
<dbReference type="InterPro" id="IPR056378">
    <property type="entry name" value="Let-756-like_FGF"/>
</dbReference>
<comment type="similarity">
    <text evidence="1 2">Belongs to the heparin-binding growth factors family.</text>
</comment>
<dbReference type="InParanoid" id="A0A6P8HEG7"/>
<dbReference type="RefSeq" id="XP_031550965.1">
    <property type="nucleotide sequence ID" value="XM_031695105.1"/>
</dbReference>
<organism evidence="4 5">
    <name type="scientific">Actinia tenebrosa</name>
    <name type="common">Australian red waratah sea anemone</name>
    <dbReference type="NCBI Taxonomy" id="6105"/>
    <lineage>
        <taxon>Eukaryota</taxon>
        <taxon>Metazoa</taxon>
        <taxon>Cnidaria</taxon>
        <taxon>Anthozoa</taxon>
        <taxon>Hexacorallia</taxon>
        <taxon>Actiniaria</taxon>
        <taxon>Actiniidae</taxon>
        <taxon>Actinia</taxon>
    </lineage>
</organism>
<dbReference type="Gene3D" id="2.80.10.50">
    <property type="match status" value="1"/>
</dbReference>
<dbReference type="AlphaFoldDB" id="A0A6P8HEG7"/>
<feature type="region of interest" description="Disordered" evidence="3">
    <location>
        <begin position="38"/>
        <end position="60"/>
    </location>
</feature>
<dbReference type="SUPFAM" id="SSF50353">
    <property type="entry name" value="Cytokine"/>
    <property type="match status" value="1"/>
</dbReference>
<keyword evidence="4" id="KW-1185">Reference proteome</keyword>
<dbReference type="PANTHER" id="PTHR11486">
    <property type="entry name" value="FIBROBLAST GROWTH FACTOR"/>
    <property type="match status" value="1"/>
</dbReference>
<feature type="chain" id="PRO_5028517578" description="Fibroblast growth factor" evidence="2">
    <location>
        <begin position="24"/>
        <end position="207"/>
    </location>
</feature>
<name>A0A6P8HEG7_ACTTE</name>
<dbReference type="OrthoDB" id="5987799at2759"/>
<evidence type="ECO:0000256" key="1">
    <source>
        <dbReference type="ARBA" id="ARBA00007936"/>
    </source>
</evidence>
<keyword evidence="2" id="KW-0732">Signal</keyword>
<dbReference type="GeneID" id="116288330"/>
<accession>A0A6P8HEG7</accession>
<dbReference type="PRINTS" id="PR00262">
    <property type="entry name" value="IL1HBGF"/>
</dbReference>
<evidence type="ECO:0000313" key="4">
    <source>
        <dbReference type="Proteomes" id="UP000515163"/>
    </source>
</evidence>
<reference evidence="5" key="1">
    <citation type="submission" date="2025-08" db="UniProtKB">
        <authorList>
            <consortium name="RefSeq"/>
        </authorList>
    </citation>
    <scope>IDENTIFICATION</scope>
    <source>
        <tissue evidence="5">Tentacle</tissue>
    </source>
</reference>
<gene>
    <name evidence="5" type="primary">LOC116288330</name>
</gene>
<dbReference type="SMART" id="SM00442">
    <property type="entry name" value="FGF"/>
    <property type="match status" value="1"/>
</dbReference>
<dbReference type="KEGG" id="aten:116288330"/>
<dbReference type="PRINTS" id="PR00263">
    <property type="entry name" value="HBGFFGF"/>
</dbReference>
<evidence type="ECO:0000256" key="2">
    <source>
        <dbReference type="RuleBase" id="RU049442"/>
    </source>
</evidence>
<evidence type="ECO:0000256" key="3">
    <source>
        <dbReference type="SAM" id="MobiDB-lite"/>
    </source>
</evidence>
<dbReference type="InterPro" id="IPR002209">
    <property type="entry name" value="Fibroblast_GF_fam"/>
</dbReference>
<evidence type="ECO:0000313" key="5">
    <source>
        <dbReference type="RefSeq" id="XP_031550965.1"/>
    </source>
</evidence>
<dbReference type="FunCoup" id="A0A6P8HEG7">
    <property type="interactions" value="560"/>
</dbReference>
<dbReference type="CDD" id="cd00058">
    <property type="entry name" value="beta-trefoil_FGF"/>
    <property type="match status" value="1"/>
</dbReference>
<feature type="signal peptide" evidence="2">
    <location>
        <begin position="1"/>
        <end position="23"/>
    </location>
</feature>
<proteinExistence type="inferred from homology"/>